<evidence type="ECO:0000313" key="2">
    <source>
        <dbReference type="Proteomes" id="UP001196413"/>
    </source>
</evidence>
<dbReference type="Proteomes" id="UP001196413">
    <property type="component" value="Unassembled WGS sequence"/>
</dbReference>
<comment type="caution">
    <text evidence="1">The sequence shown here is derived from an EMBL/GenBank/DDBJ whole genome shotgun (WGS) entry which is preliminary data.</text>
</comment>
<organism evidence="1 2">
    <name type="scientific">Parelaphostrongylus tenuis</name>
    <name type="common">Meningeal worm</name>
    <dbReference type="NCBI Taxonomy" id="148309"/>
    <lineage>
        <taxon>Eukaryota</taxon>
        <taxon>Metazoa</taxon>
        <taxon>Ecdysozoa</taxon>
        <taxon>Nematoda</taxon>
        <taxon>Chromadorea</taxon>
        <taxon>Rhabditida</taxon>
        <taxon>Rhabditina</taxon>
        <taxon>Rhabditomorpha</taxon>
        <taxon>Strongyloidea</taxon>
        <taxon>Metastrongylidae</taxon>
        <taxon>Parelaphostrongylus</taxon>
    </lineage>
</organism>
<evidence type="ECO:0000313" key="1">
    <source>
        <dbReference type="EMBL" id="KAJ1354351.1"/>
    </source>
</evidence>
<protein>
    <submittedName>
        <fullName evidence="1">Uncharacterized protein</fullName>
    </submittedName>
</protein>
<gene>
    <name evidence="1" type="ORF">KIN20_011260</name>
</gene>
<dbReference type="EMBL" id="JAHQIW010002028">
    <property type="protein sequence ID" value="KAJ1354351.1"/>
    <property type="molecule type" value="Genomic_DNA"/>
</dbReference>
<name>A0AAD5MRU5_PARTN</name>
<keyword evidence="2" id="KW-1185">Reference proteome</keyword>
<accession>A0AAD5MRU5</accession>
<reference evidence="1" key="1">
    <citation type="submission" date="2021-06" db="EMBL/GenBank/DDBJ databases">
        <title>Parelaphostrongylus tenuis whole genome reference sequence.</title>
        <authorList>
            <person name="Garwood T.J."/>
            <person name="Larsen P.A."/>
            <person name="Fountain-Jones N.M."/>
            <person name="Garbe J.R."/>
            <person name="Macchietto M.G."/>
            <person name="Kania S.A."/>
            <person name="Gerhold R.W."/>
            <person name="Richards J.E."/>
            <person name="Wolf T.M."/>
        </authorList>
    </citation>
    <scope>NUCLEOTIDE SEQUENCE</scope>
    <source>
        <strain evidence="1">MNPRO001-30</strain>
        <tissue evidence="1">Meninges</tissue>
    </source>
</reference>
<proteinExistence type="predicted"/>
<dbReference type="AlphaFoldDB" id="A0AAD5MRU5"/>
<sequence length="105" mass="11988">MVEEHKDQLFTFIADQKEAEETSTTILMKKEASFTADRLRAANGVDDDIPWRNGVQQSKRNSFISSQVGYSLEYHTDFSSVIQTPKKVVTHPWDMAKTVLKCTSF</sequence>